<keyword evidence="2" id="KW-1185">Reference proteome</keyword>
<sequence>MVLRDLPVLAESSSTALDVEWTDYNSEPELLYSGPGEIRLHVLSIVFGKQWNPDSCALFGARVYVEPCLETIN</sequence>
<accession>A0AAE1D054</accession>
<organism evidence="1 2">
    <name type="scientific">Elysia crispata</name>
    <name type="common">lettuce slug</name>
    <dbReference type="NCBI Taxonomy" id="231223"/>
    <lineage>
        <taxon>Eukaryota</taxon>
        <taxon>Metazoa</taxon>
        <taxon>Spiralia</taxon>
        <taxon>Lophotrochozoa</taxon>
        <taxon>Mollusca</taxon>
        <taxon>Gastropoda</taxon>
        <taxon>Heterobranchia</taxon>
        <taxon>Euthyneura</taxon>
        <taxon>Panpulmonata</taxon>
        <taxon>Sacoglossa</taxon>
        <taxon>Placobranchoidea</taxon>
        <taxon>Plakobranchidae</taxon>
        <taxon>Elysia</taxon>
    </lineage>
</organism>
<evidence type="ECO:0000313" key="1">
    <source>
        <dbReference type="EMBL" id="KAK3747431.1"/>
    </source>
</evidence>
<proteinExistence type="predicted"/>
<reference evidence="1" key="1">
    <citation type="journal article" date="2023" name="G3 (Bethesda)">
        <title>A reference genome for the long-term kleptoplast-retaining sea slug Elysia crispata morphotype clarki.</title>
        <authorList>
            <person name="Eastman K.E."/>
            <person name="Pendleton A.L."/>
            <person name="Shaikh M.A."/>
            <person name="Suttiyut T."/>
            <person name="Ogas R."/>
            <person name="Tomko P."/>
            <person name="Gavelis G."/>
            <person name="Widhalm J.R."/>
            <person name="Wisecaver J.H."/>
        </authorList>
    </citation>
    <scope>NUCLEOTIDE SEQUENCE</scope>
    <source>
        <strain evidence="1">ECLA1</strain>
    </source>
</reference>
<dbReference type="AlphaFoldDB" id="A0AAE1D054"/>
<comment type="caution">
    <text evidence="1">The sequence shown here is derived from an EMBL/GenBank/DDBJ whole genome shotgun (WGS) entry which is preliminary data.</text>
</comment>
<dbReference type="EMBL" id="JAWDGP010006085">
    <property type="protein sequence ID" value="KAK3747431.1"/>
    <property type="molecule type" value="Genomic_DNA"/>
</dbReference>
<name>A0AAE1D054_9GAST</name>
<gene>
    <name evidence="1" type="ORF">RRG08_015543</name>
</gene>
<protein>
    <submittedName>
        <fullName evidence="1">Uncharacterized protein</fullName>
    </submittedName>
</protein>
<evidence type="ECO:0000313" key="2">
    <source>
        <dbReference type="Proteomes" id="UP001283361"/>
    </source>
</evidence>
<dbReference type="Proteomes" id="UP001283361">
    <property type="component" value="Unassembled WGS sequence"/>
</dbReference>